<comment type="caution">
    <text evidence="2">The sequence shown here is derived from an EMBL/GenBank/DDBJ whole genome shotgun (WGS) entry which is preliminary data.</text>
</comment>
<gene>
    <name evidence="2" type="ORF">PCOR1329_LOCUS84541</name>
</gene>
<proteinExistence type="predicted"/>
<accession>A0ABN9YC48</accession>
<dbReference type="Proteomes" id="UP001189429">
    <property type="component" value="Unassembled WGS sequence"/>
</dbReference>
<keyword evidence="3" id="KW-1185">Reference proteome</keyword>
<evidence type="ECO:0000313" key="3">
    <source>
        <dbReference type="Proteomes" id="UP001189429"/>
    </source>
</evidence>
<organism evidence="2 3">
    <name type="scientific">Prorocentrum cordatum</name>
    <dbReference type="NCBI Taxonomy" id="2364126"/>
    <lineage>
        <taxon>Eukaryota</taxon>
        <taxon>Sar</taxon>
        <taxon>Alveolata</taxon>
        <taxon>Dinophyceae</taxon>
        <taxon>Prorocentrales</taxon>
        <taxon>Prorocentraceae</taxon>
        <taxon>Prorocentrum</taxon>
    </lineage>
</organism>
<protein>
    <submittedName>
        <fullName evidence="2">Uncharacterized protein</fullName>
    </submittedName>
</protein>
<reference evidence="2" key="1">
    <citation type="submission" date="2023-10" db="EMBL/GenBank/DDBJ databases">
        <authorList>
            <person name="Chen Y."/>
            <person name="Shah S."/>
            <person name="Dougan E. K."/>
            <person name="Thang M."/>
            <person name="Chan C."/>
        </authorList>
    </citation>
    <scope>NUCLEOTIDE SEQUENCE [LARGE SCALE GENOMIC DNA]</scope>
</reference>
<evidence type="ECO:0000313" key="2">
    <source>
        <dbReference type="EMBL" id="CAK0910338.1"/>
    </source>
</evidence>
<evidence type="ECO:0000256" key="1">
    <source>
        <dbReference type="SAM" id="MobiDB-lite"/>
    </source>
</evidence>
<name>A0ABN9YC48_9DINO</name>
<sequence>MSMNSALRTNGARVSPSRGHHQLSRITGTAWAPGKSGSGTTNRSEVSCAPVGTRRSSAGRQRVAAFTSSRSQATMCWSTSGSHTLLSPFSKSVATLRVDSMSLGVGWDGVRRVDH</sequence>
<feature type="region of interest" description="Disordered" evidence="1">
    <location>
        <begin position="1"/>
        <end position="61"/>
    </location>
</feature>
<dbReference type="EMBL" id="CAUYUJ010022376">
    <property type="protein sequence ID" value="CAK0910338.1"/>
    <property type="molecule type" value="Genomic_DNA"/>
</dbReference>